<reference evidence="3" key="2">
    <citation type="submission" date="2024-03" db="EMBL/GenBank/DDBJ databases">
        <authorList>
            <person name="Bromfield E.S.P."/>
            <person name="Cloutier S."/>
        </authorList>
    </citation>
    <scope>NUCLEOTIDE SEQUENCE</scope>
    <source>
        <strain evidence="3">5S5</strain>
    </source>
</reference>
<gene>
    <name evidence="3" type="ORF">WDK88_05150</name>
</gene>
<dbReference type="Gene3D" id="1.20.1440.110">
    <property type="entry name" value="acylaminoacyl peptidase"/>
    <property type="match status" value="1"/>
</dbReference>
<keyword evidence="4" id="KW-1185">Reference proteome</keyword>
<sequence length="432" mass="47410">MFGKWAIVAVLAALAVIIAAYAVFRDRDVGHDRFFADQTYHFQTLRALTDIAADGADTSEVLETIKHIRSGDAQGWFRAWSQTGDRVASLANATIDRIAKGRALLRAHNYYRTAEFFLPPDAPKRPVSAEKNVRSFYAGLDALGVAYQRIEVPYETGHHLEAVYYPADQVDSGKPLIVLGGGFDSTLEELYFVLVKDAHDHGYGVLTYDGPGQGSVLRDQGLTFTHEWEKPAGAVIDAFLADHARPGRIVLVGMSMGGYLAPRAAAFDDRFDGVVAYDVFFDFGTIARRYVPSAAFWLQEHGLAIVVDAMVRAKAALSPSFAWAASNGMWTLGTKRPLETVAALQKYSLDGVAQRIKGDVLILAGAEDHFVPVEQVARFEKSLTSARSVTTRIYDRPSGGAEHCQLGAQALWHADFFDWMAERFGSTPAPTR</sequence>
<keyword evidence="3" id="KW-0378">Hydrolase</keyword>
<accession>A0ABZ2P1J1</accession>
<feature type="domain" description="AB hydrolase-1" evidence="2">
    <location>
        <begin position="174"/>
        <end position="385"/>
    </location>
</feature>
<name>A0ABZ2P1J1_9BRAD</name>
<evidence type="ECO:0000256" key="1">
    <source>
        <dbReference type="ARBA" id="ARBA00038115"/>
    </source>
</evidence>
<dbReference type="SUPFAM" id="SSF53474">
    <property type="entry name" value="alpha/beta-Hydrolases"/>
    <property type="match status" value="1"/>
</dbReference>
<dbReference type="InterPro" id="IPR050261">
    <property type="entry name" value="FrsA_esterase"/>
</dbReference>
<dbReference type="RefSeq" id="WP_338822172.1">
    <property type="nucleotide sequence ID" value="NZ_CP147708.1"/>
</dbReference>
<evidence type="ECO:0000313" key="4">
    <source>
        <dbReference type="Proteomes" id="UP001432046"/>
    </source>
</evidence>
<evidence type="ECO:0000259" key="2">
    <source>
        <dbReference type="Pfam" id="PF00561"/>
    </source>
</evidence>
<dbReference type="Pfam" id="PF00561">
    <property type="entry name" value="Abhydrolase_1"/>
    <property type="match status" value="1"/>
</dbReference>
<dbReference type="PANTHER" id="PTHR22946:SF12">
    <property type="entry name" value="CONIDIAL PIGMENT BIOSYNTHESIS PROTEIN AYG1 (AFU_ORTHOLOGUE AFUA_2G17550)"/>
    <property type="match status" value="1"/>
</dbReference>
<dbReference type="PRINTS" id="PR00111">
    <property type="entry name" value="ABHYDROLASE"/>
</dbReference>
<dbReference type="PANTHER" id="PTHR22946">
    <property type="entry name" value="DIENELACTONE HYDROLASE DOMAIN-CONTAINING PROTEIN-RELATED"/>
    <property type="match status" value="1"/>
</dbReference>
<evidence type="ECO:0000313" key="3">
    <source>
        <dbReference type="EMBL" id="WXC81029.1"/>
    </source>
</evidence>
<protein>
    <submittedName>
        <fullName evidence="3">Alpha/beta fold hydrolase</fullName>
    </submittedName>
</protein>
<dbReference type="Gene3D" id="3.40.50.1820">
    <property type="entry name" value="alpha/beta hydrolase"/>
    <property type="match status" value="1"/>
</dbReference>
<reference evidence="3" key="1">
    <citation type="journal article" date="2021" name="Int. J. Syst. Evol. Microbiol.">
        <title>Bradyrhizobium septentrionale sp. nov. (sv. septentrionale) and Bradyrhizobium quebecense sp. nov. (sv. septentrionale) associated with legumes native to Canada possess rearranged symbiosis genes and numerous insertion sequences.</title>
        <authorList>
            <person name="Bromfield E.S.P."/>
            <person name="Cloutier S."/>
        </authorList>
    </citation>
    <scope>NUCLEOTIDE SEQUENCE</scope>
    <source>
        <strain evidence="3">5S5</strain>
    </source>
</reference>
<organism evidence="3 4">
    <name type="scientific">Bradyrhizobium septentrionale</name>
    <dbReference type="NCBI Taxonomy" id="1404411"/>
    <lineage>
        <taxon>Bacteria</taxon>
        <taxon>Pseudomonadati</taxon>
        <taxon>Pseudomonadota</taxon>
        <taxon>Alphaproteobacteria</taxon>
        <taxon>Hyphomicrobiales</taxon>
        <taxon>Nitrobacteraceae</taxon>
        <taxon>Bradyrhizobium</taxon>
    </lineage>
</organism>
<dbReference type="GO" id="GO:0016787">
    <property type="term" value="F:hydrolase activity"/>
    <property type="evidence" value="ECO:0007669"/>
    <property type="project" value="UniProtKB-KW"/>
</dbReference>
<dbReference type="InterPro" id="IPR000073">
    <property type="entry name" value="AB_hydrolase_1"/>
</dbReference>
<dbReference type="EMBL" id="CP147711">
    <property type="protein sequence ID" value="WXC81029.1"/>
    <property type="molecule type" value="Genomic_DNA"/>
</dbReference>
<dbReference type="Proteomes" id="UP001432046">
    <property type="component" value="Chromosome"/>
</dbReference>
<comment type="similarity">
    <text evidence="1">Belongs to the AB hydrolase superfamily. FUS2 hydrolase family.</text>
</comment>
<dbReference type="InterPro" id="IPR029058">
    <property type="entry name" value="AB_hydrolase_fold"/>
</dbReference>
<proteinExistence type="inferred from homology"/>